<dbReference type="InterPro" id="IPR027417">
    <property type="entry name" value="P-loop_NTPase"/>
</dbReference>
<dbReference type="AlphaFoldDB" id="A0A943DB53"/>
<dbReference type="Pfam" id="PF02534">
    <property type="entry name" value="T4SS-DNA_transf"/>
    <property type="match status" value="1"/>
</dbReference>
<comment type="similarity">
    <text evidence="2">Belongs to the VirD4/TraG family.</text>
</comment>
<evidence type="ECO:0000313" key="8">
    <source>
        <dbReference type="EMBL" id="MBS5333287.1"/>
    </source>
</evidence>
<evidence type="ECO:0000256" key="3">
    <source>
        <dbReference type="ARBA" id="ARBA00022475"/>
    </source>
</evidence>
<dbReference type="EMBL" id="JAGZGG010000036">
    <property type="protein sequence ID" value="MBS5333287.1"/>
    <property type="molecule type" value="Genomic_DNA"/>
</dbReference>
<dbReference type="PANTHER" id="PTHR37937:SF1">
    <property type="entry name" value="CONJUGATIVE TRANSFER: DNA TRANSPORT"/>
    <property type="match status" value="1"/>
</dbReference>
<evidence type="ECO:0000313" key="9">
    <source>
        <dbReference type="Proteomes" id="UP000759273"/>
    </source>
</evidence>
<gene>
    <name evidence="8" type="ORF">KHY36_12265</name>
</gene>
<reference evidence="8" key="1">
    <citation type="submission" date="2021-02" db="EMBL/GenBank/DDBJ databases">
        <title>Infant gut strain persistence is associated with maternal origin, phylogeny, and functional potential including surface adhesion and iron acquisition.</title>
        <authorList>
            <person name="Lou Y.C."/>
        </authorList>
    </citation>
    <scope>NUCLEOTIDE SEQUENCE</scope>
    <source>
        <strain evidence="8">L3_101_000M1_dasL3_101_000M1_concoct_87</strain>
    </source>
</reference>
<evidence type="ECO:0000256" key="4">
    <source>
        <dbReference type="ARBA" id="ARBA00022692"/>
    </source>
</evidence>
<dbReference type="Gene3D" id="3.40.50.300">
    <property type="entry name" value="P-loop containing nucleotide triphosphate hydrolases"/>
    <property type="match status" value="1"/>
</dbReference>
<dbReference type="NCBIfam" id="NF045973">
    <property type="entry name" value="conju_CD1115"/>
    <property type="match status" value="1"/>
</dbReference>
<protein>
    <submittedName>
        <fullName evidence="8">Type IV secretory system conjugative DNA transfer family protein</fullName>
    </submittedName>
</protein>
<keyword evidence="6" id="KW-0472">Membrane</keyword>
<keyword evidence="3" id="KW-1003">Cell membrane</keyword>
<dbReference type="CDD" id="cd01127">
    <property type="entry name" value="TrwB_TraG_TraD_VirD4"/>
    <property type="match status" value="1"/>
</dbReference>
<feature type="compositionally biased region" description="Polar residues" evidence="7">
    <location>
        <begin position="484"/>
        <end position="501"/>
    </location>
</feature>
<dbReference type="SUPFAM" id="SSF52540">
    <property type="entry name" value="P-loop containing nucleoside triphosphate hydrolases"/>
    <property type="match status" value="1"/>
</dbReference>
<dbReference type="Proteomes" id="UP000759273">
    <property type="component" value="Unassembled WGS sequence"/>
</dbReference>
<evidence type="ECO:0000256" key="2">
    <source>
        <dbReference type="ARBA" id="ARBA00008806"/>
    </source>
</evidence>
<proteinExistence type="inferred from homology"/>
<dbReference type="InterPro" id="IPR003688">
    <property type="entry name" value="TraG/VirD4"/>
</dbReference>
<evidence type="ECO:0000256" key="5">
    <source>
        <dbReference type="ARBA" id="ARBA00022989"/>
    </source>
</evidence>
<sequence>MRPNKDRRTEIILYGLLLIPLLFAAAALAQATEQAQGLAEITAALSVILNNPSMLRWCASTPKFLMAVLVLYPLAVYCYMLDQADRHPGAEHGTAKWGNAHTLNLKYRNTKDPKENYILTENVRFSTDSHAHKHNLNIIVIGGSGSGKTRFYVKPNALQLIGSFLFLDPKGELTRTLGRIMEAKGIHVTVLDLVHFQGHYNPIAYLETDEDAIKLAFAIVNNTKPKDAPSGGDKFWDDSSVLLISALILYLMYEAPASEQNFSTLMYMILNCQVSENEMVENPLMMLFGELERRDPQHPAVLQFKSFMLGAKKTLQSILISAAANLYMFNSRKFAEMTSRDEMFLPRMGLEQRALFIVLPDNDTTFNFIATMLYTQLFDQLFRLADSTPEYNGALPVHVRLMMDEFANVALPKNFKNILAVCRSRNISCDIILQNIAQLKSLFRDDWEGIVGNCDTLLYLGGNEYGTYEYLSKILGKETERTKSQSIGKGSRGNSSDSLQTAGRELCMPDEIRRMRDDECLLLMRSEDPVIDRKYNLLKHPNVKYTPDAGGEPYVMPPDYMGDAATITMDAVAAATAPEITEEMYEQLDYLEKHPEENYNENAENFSQWYEQGGE</sequence>
<evidence type="ECO:0000256" key="6">
    <source>
        <dbReference type="ARBA" id="ARBA00023136"/>
    </source>
</evidence>
<dbReference type="GO" id="GO:0005886">
    <property type="term" value="C:plasma membrane"/>
    <property type="evidence" value="ECO:0007669"/>
    <property type="project" value="UniProtKB-SubCell"/>
</dbReference>
<evidence type="ECO:0000256" key="1">
    <source>
        <dbReference type="ARBA" id="ARBA00004651"/>
    </source>
</evidence>
<dbReference type="PANTHER" id="PTHR37937">
    <property type="entry name" value="CONJUGATIVE TRANSFER: DNA TRANSPORT"/>
    <property type="match status" value="1"/>
</dbReference>
<feature type="region of interest" description="Disordered" evidence="7">
    <location>
        <begin position="482"/>
        <end position="502"/>
    </location>
</feature>
<evidence type="ECO:0000256" key="7">
    <source>
        <dbReference type="SAM" id="MobiDB-lite"/>
    </source>
</evidence>
<keyword evidence="5" id="KW-1133">Transmembrane helix</keyword>
<comment type="caution">
    <text evidence="8">The sequence shown here is derived from an EMBL/GenBank/DDBJ whole genome shotgun (WGS) entry which is preliminary data.</text>
</comment>
<keyword evidence="4" id="KW-0812">Transmembrane</keyword>
<dbReference type="InterPro" id="IPR051539">
    <property type="entry name" value="T4SS-coupling_protein"/>
</dbReference>
<accession>A0A943DB53</accession>
<comment type="subcellular location">
    <subcellularLocation>
        <location evidence="1">Cell membrane</location>
        <topology evidence="1">Multi-pass membrane protein</topology>
    </subcellularLocation>
</comment>
<name>A0A943DB53_9FIRM</name>
<organism evidence="8 9">
    <name type="scientific">Subdoligranulum variabile</name>
    <dbReference type="NCBI Taxonomy" id="214851"/>
    <lineage>
        <taxon>Bacteria</taxon>
        <taxon>Bacillati</taxon>
        <taxon>Bacillota</taxon>
        <taxon>Clostridia</taxon>
        <taxon>Eubacteriales</taxon>
        <taxon>Oscillospiraceae</taxon>
        <taxon>Subdoligranulum</taxon>
    </lineage>
</organism>